<feature type="region of interest" description="Disordered" evidence="1">
    <location>
        <begin position="113"/>
        <end position="144"/>
    </location>
</feature>
<sequence>MSIDNGWIKLHRKLLENALWQDCTSEQKVIMITLLLMANHKEKKWIFGGEEYTCKPGQFVTSLKSIKKNVGEDISTMQIRRCLEKFEKYGFLTSKPTNKNRLITIANWETYQSKDDKPTSKPTSNRQATDKQPTTNKNVRKKECKNIYTNQTKFHNFKPSLTGKYSSEELNQKIKELNK</sequence>
<dbReference type="EMBL" id="CP114052">
    <property type="protein sequence ID" value="WAW15259.1"/>
    <property type="molecule type" value="Genomic_DNA"/>
</dbReference>
<accession>A0ABY7JQ25</accession>
<evidence type="ECO:0000256" key="1">
    <source>
        <dbReference type="SAM" id="MobiDB-lite"/>
    </source>
</evidence>
<dbReference type="Proteomes" id="UP001164187">
    <property type="component" value="Chromosome"/>
</dbReference>
<gene>
    <name evidence="3" type="ORF">O0R46_02070</name>
    <name evidence="2" type="ORF">O0R46_08505</name>
</gene>
<protein>
    <submittedName>
        <fullName evidence="3">Uncharacterized protein</fullName>
    </submittedName>
</protein>
<organism evidence="3 4">
    <name type="scientific">Peptostreptococcus equinus</name>
    <dbReference type="NCBI Taxonomy" id="3003601"/>
    <lineage>
        <taxon>Bacteria</taxon>
        <taxon>Bacillati</taxon>
        <taxon>Bacillota</taxon>
        <taxon>Clostridia</taxon>
        <taxon>Peptostreptococcales</taxon>
        <taxon>Peptostreptococcaceae</taxon>
        <taxon>Peptostreptococcus</taxon>
    </lineage>
</organism>
<feature type="compositionally biased region" description="Polar residues" evidence="1">
    <location>
        <begin position="120"/>
        <end position="137"/>
    </location>
</feature>
<evidence type="ECO:0000313" key="3">
    <source>
        <dbReference type="EMBL" id="WAW15259.1"/>
    </source>
</evidence>
<proteinExistence type="predicted"/>
<dbReference type="RefSeq" id="WP_269311327.1">
    <property type="nucleotide sequence ID" value="NZ_CP114052.1"/>
</dbReference>
<dbReference type="EMBL" id="CP114052">
    <property type="protein sequence ID" value="WAW14630.1"/>
    <property type="molecule type" value="Genomic_DNA"/>
</dbReference>
<name>A0ABY7JQ25_9FIRM</name>
<reference evidence="3" key="1">
    <citation type="submission" date="2022-12" db="EMBL/GenBank/DDBJ databases">
        <title>Peptostreptococcus.</title>
        <authorList>
            <person name="Lee S.H."/>
        </authorList>
    </citation>
    <scope>NUCLEOTIDE SEQUENCE</scope>
    <source>
        <strain evidence="3">CBA3647</strain>
    </source>
</reference>
<keyword evidence="4" id="KW-1185">Reference proteome</keyword>
<evidence type="ECO:0000313" key="2">
    <source>
        <dbReference type="EMBL" id="WAW14630.1"/>
    </source>
</evidence>
<evidence type="ECO:0000313" key="4">
    <source>
        <dbReference type="Proteomes" id="UP001164187"/>
    </source>
</evidence>